<evidence type="ECO:0000259" key="6">
    <source>
        <dbReference type="PROSITE" id="PS50893"/>
    </source>
</evidence>
<name>A0ABW9AC95_9BURK</name>
<dbReference type="CDD" id="cd03257">
    <property type="entry name" value="ABC_NikE_OppD_transporters"/>
    <property type="match status" value="1"/>
</dbReference>
<dbReference type="InterPro" id="IPR013563">
    <property type="entry name" value="Oligopep_ABC_C"/>
</dbReference>
<sequence length="331" mass="36035">MTTMLETRELSKSFSLKRSSLSRAAGALGLSRQEDRRVYAVNEVSLSVDQGEVLGLVGESGCGKSTVGRMIAGLLPATSGDLAFEGKDMSRPSVDTHLNIQMVFQNPYASLNPRQRVDQVISEAAIYHGLIRKKDASSFVAGLLQQVGLDASYASRYPHQFSGGQRQRIAIARALALNPKFIVCDEAVSALDVSVQAQILNLFMDLRESKGLTYLFISHNLAVVEYIADRVAIMYLGRIVELADTRSVFARPNHPYTQALIADAPRLDAKVVEHRPIQGELPSPLKPPSGCTFHPRCPHAMPRCSQERPALTSIAPGHWSACHLNDTGASA</sequence>
<dbReference type="SUPFAM" id="SSF52540">
    <property type="entry name" value="P-loop containing nucleoside triphosphate hydrolases"/>
    <property type="match status" value="1"/>
</dbReference>
<dbReference type="EMBL" id="JAQQFM010000006">
    <property type="protein sequence ID" value="MFL9925620.1"/>
    <property type="molecule type" value="Genomic_DNA"/>
</dbReference>
<dbReference type="PROSITE" id="PS50893">
    <property type="entry name" value="ABC_TRANSPORTER_2"/>
    <property type="match status" value="1"/>
</dbReference>
<reference evidence="7 8" key="1">
    <citation type="journal article" date="2024" name="Chem. Sci.">
        <title>Discovery of megapolipeptins by genome mining of a Burkholderiales bacteria collection.</title>
        <authorList>
            <person name="Paulo B.S."/>
            <person name="Recchia M.J.J."/>
            <person name="Lee S."/>
            <person name="Fergusson C.H."/>
            <person name="Romanowski S.B."/>
            <person name="Hernandez A."/>
            <person name="Krull N."/>
            <person name="Liu D.Y."/>
            <person name="Cavanagh H."/>
            <person name="Bos A."/>
            <person name="Gray C.A."/>
            <person name="Murphy B.T."/>
            <person name="Linington R.G."/>
            <person name="Eustaquio A.S."/>
        </authorList>
    </citation>
    <scope>NUCLEOTIDE SEQUENCE [LARGE SCALE GENOMIC DNA]</scope>
    <source>
        <strain evidence="7 8">RL21-008-BIB-A</strain>
    </source>
</reference>
<dbReference type="InterPro" id="IPR003593">
    <property type="entry name" value="AAA+_ATPase"/>
</dbReference>
<evidence type="ECO:0000313" key="7">
    <source>
        <dbReference type="EMBL" id="MFL9925620.1"/>
    </source>
</evidence>
<comment type="similarity">
    <text evidence="1">Belongs to the ABC transporter superfamily.</text>
</comment>
<dbReference type="InterPro" id="IPR017871">
    <property type="entry name" value="ABC_transporter-like_CS"/>
</dbReference>
<dbReference type="Proteomes" id="UP001629246">
    <property type="component" value="Unassembled WGS sequence"/>
</dbReference>
<evidence type="ECO:0000256" key="1">
    <source>
        <dbReference type="ARBA" id="ARBA00005417"/>
    </source>
</evidence>
<dbReference type="Pfam" id="PF08352">
    <property type="entry name" value="oligo_HPY"/>
    <property type="match status" value="1"/>
</dbReference>
<gene>
    <name evidence="7" type="ORF">PQR62_15175</name>
</gene>
<proteinExistence type="inferred from homology"/>
<dbReference type="InterPro" id="IPR003439">
    <property type="entry name" value="ABC_transporter-like_ATP-bd"/>
</dbReference>
<keyword evidence="8" id="KW-1185">Reference proteome</keyword>
<dbReference type="Pfam" id="PF00005">
    <property type="entry name" value="ABC_tran"/>
    <property type="match status" value="1"/>
</dbReference>
<dbReference type="SMART" id="SM00382">
    <property type="entry name" value="AAA"/>
    <property type="match status" value="1"/>
</dbReference>
<evidence type="ECO:0000256" key="4">
    <source>
        <dbReference type="ARBA" id="ARBA00022741"/>
    </source>
</evidence>
<dbReference type="NCBIfam" id="TIGR01727">
    <property type="entry name" value="oligo_HPY"/>
    <property type="match status" value="1"/>
</dbReference>
<dbReference type="GO" id="GO:0005524">
    <property type="term" value="F:ATP binding"/>
    <property type="evidence" value="ECO:0007669"/>
    <property type="project" value="UniProtKB-KW"/>
</dbReference>
<keyword evidence="2" id="KW-0813">Transport</keyword>
<dbReference type="PANTHER" id="PTHR43776:SF7">
    <property type="entry name" value="D,D-DIPEPTIDE TRANSPORT ATP-BINDING PROTEIN DDPF-RELATED"/>
    <property type="match status" value="1"/>
</dbReference>
<organism evidence="7 8">
    <name type="scientific">Herbaspirillum lusitanum</name>
    <dbReference type="NCBI Taxonomy" id="213312"/>
    <lineage>
        <taxon>Bacteria</taxon>
        <taxon>Pseudomonadati</taxon>
        <taxon>Pseudomonadota</taxon>
        <taxon>Betaproteobacteria</taxon>
        <taxon>Burkholderiales</taxon>
        <taxon>Oxalobacteraceae</taxon>
        <taxon>Herbaspirillum</taxon>
    </lineage>
</organism>
<dbReference type="Gene3D" id="3.40.50.300">
    <property type="entry name" value="P-loop containing nucleotide triphosphate hydrolases"/>
    <property type="match status" value="1"/>
</dbReference>
<dbReference type="PANTHER" id="PTHR43776">
    <property type="entry name" value="TRANSPORT ATP-BINDING PROTEIN"/>
    <property type="match status" value="1"/>
</dbReference>
<comment type="caution">
    <text evidence="7">The sequence shown here is derived from an EMBL/GenBank/DDBJ whole genome shotgun (WGS) entry which is preliminary data.</text>
</comment>
<accession>A0ABW9AC95</accession>
<keyword evidence="5 7" id="KW-0067">ATP-binding</keyword>
<evidence type="ECO:0000313" key="8">
    <source>
        <dbReference type="Proteomes" id="UP001629246"/>
    </source>
</evidence>
<protein>
    <submittedName>
        <fullName evidence="7">ATP-binding cassette domain-containing protein</fullName>
    </submittedName>
</protein>
<dbReference type="InterPro" id="IPR050319">
    <property type="entry name" value="ABC_transp_ATP-bind"/>
</dbReference>
<dbReference type="InterPro" id="IPR027417">
    <property type="entry name" value="P-loop_NTPase"/>
</dbReference>
<evidence type="ECO:0000256" key="5">
    <source>
        <dbReference type="ARBA" id="ARBA00022840"/>
    </source>
</evidence>
<dbReference type="RefSeq" id="WP_408158808.1">
    <property type="nucleotide sequence ID" value="NZ_JAQQFM010000006.1"/>
</dbReference>
<feature type="domain" description="ABC transporter" evidence="6">
    <location>
        <begin position="16"/>
        <end position="261"/>
    </location>
</feature>
<keyword evidence="3" id="KW-0472">Membrane</keyword>
<keyword evidence="4" id="KW-0547">Nucleotide-binding</keyword>
<evidence type="ECO:0000256" key="3">
    <source>
        <dbReference type="ARBA" id="ARBA00022475"/>
    </source>
</evidence>
<keyword evidence="3" id="KW-1003">Cell membrane</keyword>
<evidence type="ECO:0000256" key="2">
    <source>
        <dbReference type="ARBA" id="ARBA00022448"/>
    </source>
</evidence>
<dbReference type="PROSITE" id="PS00211">
    <property type="entry name" value="ABC_TRANSPORTER_1"/>
    <property type="match status" value="1"/>
</dbReference>